<dbReference type="PANTHER" id="PTHR43441">
    <property type="entry name" value="RIBOSOMAL-PROTEIN-SERINE ACETYLTRANSFERASE"/>
    <property type="match status" value="1"/>
</dbReference>
<evidence type="ECO:0000313" key="3">
    <source>
        <dbReference type="Proteomes" id="UP001139264"/>
    </source>
</evidence>
<evidence type="ECO:0000259" key="1">
    <source>
        <dbReference type="PROSITE" id="PS51186"/>
    </source>
</evidence>
<dbReference type="GO" id="GO:0005737">
    <property type="term" value="C:cytoplasm"/>
    <property type="evidence" value="ECO:0007669"/>
    <property type="project" value="TreeGrafter"/>
</dbReference>
<gene>
    <name evidence="2" type="ORF">LJ751_05110</name>
</gene>
<dbReference type="Gene3D" id="3.40.630.30">
    <property type="match status" value="1"/>
</dbReference>
<dbReference type="PROSITE" id="PS51186">
    <property type="entry name" value="GNAT"/>
    <property type="match status" value="1"/>
</dbReference>
<organism evidence="2 3">
    <name type="scientific">Arthrobacter gengyunqii</name>
    <dbReference type="NCBI Taxonomy" id="2886940"/>
    <lineage>
        <taxon>Bacteria</taxon>
        <taxon>Bacillati</taxon>
        <taxon>Actinomycetota</taxon>
        <taxon>Actinomycetes</taxon>
        <taxon>Micrococcales</taxon>
        <taxon>Micrococcaceae</taxon>
        <taxon>Arthrobacter</taxon>
    </lineage>
</organism>
<sequence>MTSLLLRPWRQSDGGALAAAYRASSDLDRQLDPDAGTPAGAERVIGEDLGWDSQTACNLAIVADGTAVGNVGLSRIDPRHGTAWTYYWLAAPARGQGLAARATATLAHWAAEELQLHRVELGHRTNNPASCRVARSAGFAAEGIQREKLHYDGERFDVEIHARLATDPVPALQLLELRLP</sequence>
<dbReference type="InterPro" id="IPR016181">
    <property type="entry name" value="Acyl_CoA_acyltransferase"/>
</dbReference>
<dbReference type="InterPro" id="IPR000182">
    <property type="entry name" value="GNAT_dom"/>
</dbReference>
<dbReference type="GO" id="GO:0008999">
    <property type="term" value="F:protein-N-terminal-alanine acetyltransferase activity"/>
    <property type="evidence" value="ECO:0007669"/>
    <property type="project" value="TreeGrafter"/>
</dbReference>
<protein>
    <submittedName>
        <fullName evidence="2">GNAT family N-acetyltransferase</fullName>
    </submittedName>
</protein>
<dbReference type="RefSeq" id="WP_227907211.1">
    <property type="nucleotide sequence ID" value="NZ_CP095461.1"/>
</dbReference>
<dbReference type="PANTHER" id="PTHR43441:SF10">
    <property type="entry name" value="ACETYLTRANSFERASE"/>
    <property type="match status" value="1"/>
</dbReference>
<dbReference type="EMBL" id="JAJFZP010000005">
    <property type="protein sequence ID" value="MCC3268740.1"/>
    <property type="molecule type" value="Genomic_DNA"/>
</dbReference>
<comment type="caution">
    <text evidence="2">The sequence shown here is derived from an EMBL/GenBank/DDBJ whole genome shotgun (WGS) entry which is preliminary data.</text>
</comment>
<dbReference type="GO" id="GO:1990189">
    <property type="term" value="F:protein N-terminal-serine acetyltransferase activity"/>
    <property type="evidence" value="ECO:0007669"/>
    <property type="project" value="TreeGrafter"/>
</dbReference>
<dbReference type="SUPFAM" id="SSF55729">
    <property type="entry name" value="Acyl-CoA N-acyltransferases (Nat)"/>
    <property type="match status" value="1"/>
</dbReference>
<dbReference type="InterPro" id="IPR051908">
    <property type="entry name" value="Ribosomal_N-acetyltransferase"/>
</dbReference>
<dbReference type="Pfam" id="PF13302">
    <property type="entry name" value="Acetyltransf_3"/>
    <property type="match status" value="1"/>
</dbReference>
<name>A0A9X1M0T3_9MICC</name>
<proteinExistence type="predicted"/>
<accession>A0A9X1M0T3</accession>
<evidence type="ECO:0000313" key="2">
    <source>
        <dbReference type="EMBL" id="MCC3268740.1"/>
    </source>
</evidence>
<dbReference type="AlphaFoldDB" id="A0A9X1M0T3"/>
<reference evidence="2" key="1">
    <citation type="submission" date="2021-10" db="EMBL/GenBank/DDBJ databases">
        <title>Novel species in genus Arthrobacter.</title>
        <authorList>
            <person name="Liu Y."/>
        </authorList>
    </citation>
    <scope>NUCLEOTIDE SEQUENCE</scope>
    <source>
        <strain evidence="2">Zg-Y809</strain>
    </source>
</reference>
<feature type="domain" description="N-acetyltransferase" evidence="1">
    <location>
        <begin position="4"/>
        <end position="165"/>
    </location>
</feature>
<dbReference type="Proteomes" id="UP001139264">
    <property type="component" value="Unassembled WGS sequence"/>
</dbReference>